<protein>
    <submittedName>
        <fullName evidence="1">Uncharacterized protein</fullName>
    </submittedName>
</protein>
<evidence type="ECO:0000313" key="1">
    <source>
        <dbReference type="EMBL" id="KAF6745524.1"/>
    </source>
</evidence>
<comment type="caution">
    <text evidence="1">The sequence shown here is derived from an EMBL/GenBank/DDBJ whole genome shotgun (WGS) entry which is preliminary data.</text>
</comment>
<sequence>MLGHASPVYPLFKTCLTLLSLQLPLHTFHDHRSTLLPSNPTMICTSIFRNSQWVAAAPPHRRPSPVIFAVGFRCGYSKVWRKVGSGTKKHWMVD</sequence>
<evidence type="ECO:0000313" key="2">
    <source>
        <dbReference type="Proteomes" id="UP000521943"/>
    </source>
</evidence>
<accession>A0A8H6HEE7</accession>
<reference evidence="1 2" key="1">
    <citation type="submission" date="2020-07" db="EMBL/GenBank/DDBJ databases">
        <title>Comparative genomics of pyrophilous fungi reveals a link between fire events and developmental genes.</title>
        <authorList>
            <consortium name="DOE Joint Genome Institute"/>
            <person name="Steindorff A.S."/>
            <person name="Carver A."/>
            <person name="Calhoun S."/>
            <person name="Stillman K."/>
            <person name="Liu H."/>
            <person name="Lipzen A."/>
            <person name="Pangilinan J."/>
            <person name="Labutti K."/>
            <person name="Bruns T.D."/>
            <person name="Grigoriev I.V."/>
        </authorList>
    </citation>
    <scope>NUCLEOTIDE SEQUENCE [LARGE SCALE GENOMIC DNA]</scope>
    <source>
        <strain evidence="1 2">CBS 144469</strain>
    </source>
</reference>
<gene>
    <name evidence="1" type="ORF">DFP72DRAFT_49773</name>
</gene>
<dbReference type="EMBL" id="JACGCI010000105">
    <property type="protein sequence ID" value="KAF6745524.1"/>
    <property type="molecule type" value="Genomic_DNA"/>
</dbReference>
<keyword evidence="2" id="KW-1185">Reference proteome</keyword>
<proteinExistence type="predicted"/>
<dbReference type="Proteomes" id="UP000521943">
    <property type="component" value="Unassembled WGS sequence"/>
</dbReference>
<organism evidence="1 2">
    <name type="scientific">Ephemerocybe angulata</name>
    <dbReference type="NCBI Taxonomy" id="980116"/>
    <lineage>
        <taxon>Eukaryota</taxon>
        <taxon>Fungi</taxon>
        <taxon>Dikarya</taxon>
        <taxon>Basidiomycota</taxon>
        <taxon>Agaricomycotina</taxon>
        <taxon>Agaricomycetes</taxon>
        <taxon>Agaricomycetidae</taxon>
        <taxon>Agaricales</taxon>
        <taxon>Agaricineae</taxon>
        <taxon>Psathyrellaceae</taxon>
        <taxon>Ephemerocybe</taxon>
    </lineage>
</organism>
<dbReference type="AlphaFoldDB" id="A0A8H6HEE7"/>
<name>A0A8H6HEE7_9AGAR</name>